<comment type="caution">
    <text evidence="1">The sequence shown here is derived from an EMBL/GenBank/DDBJ whole genome shotgun (WGS) entry which is preliminary data.</text>
</comment>
<evidence type="ECO:0000313" key="1">
    <source>
        <dbReference type="EMBL" id="POI25954.1"/>
    </source>
</evidence>
<protein>
    <submittedName>
        <fullName evidence="1">Uncharacterized protein</fullName>
    </submittedName>
</protein>
<keyword evidence="2" id="KW-1185">Reference proteome</keyword>
<dbReference type="AlphaFoldDB" id="A0A2P4SPD4"/>
<evidence type="ECO:0000313" key="2">
    <source>
        <dbReference type="Proteomes" id="UP000237246"/>
    </source>
</evidence>
<name>A0A2P4SPD4_BAMTH</name>
<accession>A0A2P4SPD4</accession>
<gene>
    <name evidence="1" type="ORF">CIB84_010296</name>
</gene>
<dbReference type="Proteomes" id="UP000237246">
    <property type="component" value="Unassembled WGS sequence"/>
</dbReference>
<reference evidence="1 2" key="1">
    <citation type="submission" date="2018-01" db="EMBL/GenBank/DDBJ databases">
        <title>Comparison of the Chinese Bamboo Partridge and Red Junglefowl genome sequences highlights the importance of demography in genome evolution.</title>
        <authorList>
            <person name="Tiley G.P."/>
            <person name="Kimball R.T."/>
            <person name="Braun E.L."/>
            <person name="Burleigh J.G."/>
        </authorList>
    </citation>
    <scope>NUCLEOTIDE SEQUENCE [LARGE SCALE GENOMIC DNA]</scope>
    <source>
        <strain evidence="1">RTK389</strain>
        <tissue evidence="1">Blood</tissue>
    </source>
</reference>
<dbReference type="EMBL" id="PPHD01031231">
    <property type="protein sequence ID" value="POI25954.1"/>
    <property type="molecule type" value="Genomic_DNA"/>
</dbReference>
<proteinExistence type="predicted"/>
<sequence>MVEQTLLCLLRLFPSYWRLSTFTFCLTAGKKTLGYLGHALLHL</sequence>
<organism evidence="1 2">
    <name type="scientific">Bambusicola thoracicus</name>
    <name type="common">Chinese bamboo-partridge</name>
    <name type="synonym">Perdix thoracica</name>
    <dbReference type="NCBI Taxonomy" id="9083"/>
    <lineage>
        <taxon>Eukaryota</taxon>
        <taxon>Metazoa</taxon>
        <taxon>Chordata</taxon>
        <taxon>Craniata</taxon>
        <taxon>Vertebrata</taxon>
        <taxon>Euteleostomi</taxon>
        <taxon>Archelosauria</taxon>
        <taxon>Archosauria</taxon>
        <taxon>Dinosauria</taxon>
        <taxon>Saurischia</taxon>
        <taxon>Theropoda</taxon>
        <taxon>Coelurosauria</taxon>
        <taxon>Aves</taxon>
        <taxon>Neognathae</taxon>
        <taxon>Galloanserae</taxon>
        <taxon>Galliformes</taxon>
        <taxon>Phasianidae</taxon>
        <taxon>Perdicinae</taxon>
        <taxon>Bambusicola</taxon>
    </lineage>
</organism>